<dbReference type="PANTHER" id="PTHR14240:SF1">
    <property type="entry name" value="PROTEIN FANTOM-RELATED"/>
    <property type="match status" value="1"/>
</dbReference>
<dbReference type="GO" id="GO:0046548">
    <property type="term" value="P:retinal rod cell development"/>
    <property type="evidence" value="ECO:0007669"/>
    <property type="project" value="TreeGrafter"/>
</dbReference>
<protein>
    <recommendedName>
        <fullName evidence="2">RPGRIP1 C-terminal domain-containing protein</fullName>
    </recommendedName>
</protein>
<organism evidence="3 4">
    <name type="scientific">Coregonus suidteri</name>
    <dbReference type="NCBI Taxonomy" id="861788"/>
    <lineage>
        <taxon>Eukaryota</taxon>
        <taxon>Metazoa</taxon>
        <taxon>Chordata</taxon>
        <taxon>Craniata</taxon>
        <taxon>Vertebrata</taxon>
        <taxon>Euteleostomi</taxon>
        <taxon>Actinopterygii</taxon>
        <taxon>Neopterygii</taxon>
        <taxon>Teleostei</taxon>
        <taxon>Protacanthopterygii</taxon>
        <taxon>Salmoniformes</taxon>
        <taxon>Salmonidae</taxon>
        <taxon>Coregoninae</taxon>
        <taxon>Coregonus</taxon>
    </lineage>
</organism>
<dbReference type="PANTHER" id="PTHR14240">
    <property type="entry name" value="RETINITIS PIGMENTOSA GTPASE REGULATOR-INTERACTING PROTEIN"/>
    <property type="match status" value="1"/>
</dbReference>
<feature type="compositionally biased region" description="Polar residues" evidence="1">
    <location>
        <begin position="52"/>
        <end position="67"/>
    </location>
</feature>
<gene>
    <name evidence="3" type="ORF">J4Q44_G00090180</name>
</gene>
<dbReference type="InterPro" id="IPR041091">
    <property type="entry name" value="RPGRIP1_C"/>
</dbReference>
<accession>A0AAN8R0T1</accession>
<evidence type="ECO:0000313" key="3">
    <source>
        <dbReference type="EMBL" id="KAK6319911.1"/>
    </source>
</evidence>
<name>A0AAN8R0T1_9TELE</name>
<feature type="domain" description="RPGRIP1 C-terminal" evidence="2">
    <location>
        <begin position="180"/>
        <end position="293"/>
    </location>
</feature>
<dbReference type="Pfam" id="PF18111">
    <property type="entry name" value="RPGR1_C"/>
    <property type="match status" value="1"/>
</dbReference>
<dbReference type="InterPro" id="IPR031139">
    <property type="entry name" value="RPGRIP1_fam"/>
</dbReference>
<keyword evidence="4" id="KW-1185">Reference proteome</keyword>
<proteinExistence type="predicted"/>
<feature type="region of interest" description="Disordered" evidence="1">
    <location>
        <begin position="46"/>
        <end position="126"/>
    </location>
</feature>
<reference evidence="3 4" key="1">
    <citation type="submission" date="2021-04" db="EMBL/GenBank/DDBJ databases">
        <authorList>
            <person name="De Guttry C."/>
            <person name="Zahm M."/>
            <person name="Klopp C."/>
            <person name="Cabau C."/>
            <person name="Louis A."/>
            <person name="Berthelot C."/>
            <person name="Parey E."/>
            <person name="Roest Crollius H."/>
            <person name="Montfort J."/>
            <person name="Robinson-Rechavi M."/>
            <person name="Bucao C."/>
            <person name="Bouchez O."/>
            <person name="Gislard M."/>
            <person name="Lluch J."/>
            <person name="Milhes M."/>
            <person name="Lampietro C."/>
            <person name="Lopez Roques C."/>
            <person name="Donnadieu C."/>
            <person name="Braasch I."/>
            <person name="Desvignes T."/>
            <person name="Postlethwait J."/>
            <person name="Bobe J."/>
            <person name="Wedekind C."/>
            <person name="Guiguen Y."/>
        </authorList>
    </citation>
    <scope>NUCLEOTIDE SEQUENCE [LARGE SCALE GENOMIC DNA]</scope>
    <source>
        <strain evidence="3">Cs_M1</strain>
        <tissue evidence="3">Blood</tissue>
    </source>
</reference>
<evidence type="ECO:0000259" key="2">
    <source>
        <dbReference type="Pfam" id="PF18111"/>
    </source>
</evidence>
<sequence>MVVKEEKRAKALLPLPTTSTVSEIPLPKPRLRTLVKDKTASKKVSFMDVTAPENQETENVSYPSSLPGTEKREVSKLPPITKVVTGSEVAPIPPQSTTEEEDDEEESYFSEGQVIAASSQSTSDESDISEEILEQMEDVEEAPVVEYEEQSESILSDSDDCIVSWPVLHGTEAFCAYATVPVQNPHRARPATTNYSNVIHVDIENNKTRREILRGVLEGRNPQMENIRFTVVSEPPEEEEQEKECEDVGVAFFRIPDILEQQQDLIETSLNIVDVQDSSVVVGSLCVSVEGLDGHYSLSWRTPDHDYTPLSSLEQKAEG</sequence>
<evidence type="ECO:0000313" key="4">
    <source>
        <dbReference type="Proteomes" id="UP001356427"/>
    </source>
</evidence>
<dbReference type="GO" id="GO:0032391">
    <property type="term" value="C:photoreceptor connecting cilium"/>
    <property type="evidence" value="ECO:0007669"/>
    <property type="project" value="TreeGrafter"/>
</dbReference>
<evidence type="ECO:0000256" key="1">
    <source>
        <dbReference type="SAM" id="MobiDB-lite"/>
    </source>
</evidence>
<dbReference type="EMBL" id="JAGTTL010000007">
    <property type="protein sequence ID" value="KAK6319911.1"/>
    <property type="molecule type" value="Genomic_DNA"/>
</dbReference>
<dbReference type="Proteomes" id="UP001356427">
    <property type="component" value="Unassembled WGS sequence"/>
</dbReference>
<dbReference type="InterPro" id="IPR035892">
    <property type="entry name" value="C2_domain_sf"/>
</dbReference>
<dbReference type="AlphaFoldDB" id="A0AAN8R0T1"/>
<dbReference type="Gene3D" id="2.60.40.150">
    <property type="entry name" value="C2 domain"/>
    <property type="match status" value="1"/>
</dbReference>
<dbReference type="GO" id="GO:1905515">
    <property type="term" value="P:non-motile cilium assembly"/>
    <property type="evidence" value="ECO:0007669"/>
    <property type="project" value="TreeGrafter"/>
</dbReference>
<comment type="caution">
    <text evidence="3">The sequence shown here is derived from an EMBL/GenBank/DDBJ whole genome shotgun (WGS) entry which is preliminary data.</text>
</comment>
<feature type="compositionally biased region" description="Acidic residues" evidence="1">
    <location>
        <begin position="98"/>
        <end position="108"/>
    </location>
</feature>